<dbReference type="Proteomes" id="UP000095009">
    <property type="component" value="Unassembled WGS sequence"/>
</dbReference>
<organism evidence="5 6">
    <name type="scientific">Nadsonia fulvescens var. elongata DSM 6958</name>
    <dbReference type="NCBI Taxonomy" id="857566"/>
    <lineage>
        <taxon>Eukaryota</taxon>
        <taxon>Fungi</taxon>
        <taxon>Dikarya</taxon>
        <taxon>Ascomycota</taxon>
        <taxon>Saccharomycotina</taxon>
        <taxon>Dipodascomycetes</taxon>
        <taxon>Dipodascales</taxon>
        <taxon>Dipodascales incertae sedis</taxon>
        <taxon>Nadsonia</taxon>
    </lineage>
</organism>
<dbReference type="InterPro" id="IPR002347">
    <property type="entry name" value="SDR_fam"/>
</dbReference>
<comment type="similarity">
    <text evidence="1">Belongs to the short-chain dehydrogenases/reductases (SDR) family.</text>
</comment>
<dbReference type="OrthoDB" id="417891at2759"/>
<dbReference type="GO" id="GO:0048038">
    <property type="term" value="F:quinone binding"/>
    <property type="evidence" value="ECO:0007669"/>
    <property type="project" value="TreeGrafter"/>
</dbReference>
<dbReference type="EMBL" id="KV454406">
    <property type="protein sequence ID" value="ODQ67818.1"/>
    <property type="molecule type" value="Genomic_DNA"/>
</dbReference>
<dbReference type="InterPro" id="IPR020904">
    <property type="entry name" value="Sc_DH/Rdtase_CS"/>
</dbReference>
<keyword evidence="6" id="KW-1185">Reference proteome</keyword>
<dbReference type="FunFam" id="3.40.50.720:FF:000173">
    <property type="entry name" value="3-oxoacyl-[acyl-carrier protein] reductase"/>
    <property type="match status" value="1"/>
</dbReference>
<accession>A0A1E3PR94</accession>
<dbReference type="PANTHER" id="PTHR42760:SF133">
    <property type="entry name" value="3-OXOACYL-[ACYL-CARRIER-PROTEIN] REDUCTASE"/>
    <property type="match status" value="1"/>
</dbReference>
<proteinExistence type="inferred from homology"/>
<dbReference type="InterPro" id="IPR057326">
    <property type="entry name" value="KR_dom"/>
</dbReference>
<evidence type="ECO:0000256" key="1">
    <source>
        <dbReference type="ARBA" id="ARBA00006484"/>
    </source>
</evidence>
<reference evidence="5 6" key="1">
    <citation type="journal article" date="2016" name="Proc. Natl. Acad. Sci. U.S.A.">
        <title>Comparative genomics of biotechnologically important yeasts.</title>
        <authorList>
            <person name="Riley R."/>
            <person name="Haridas S."/>
            <person name="Wolfe K.H."/>
            <person name="Lopes M.R."/>
            <person name="Hittinger C.T."/>
            <person name="Goeker M."/>
            <person name="Salamov A.A."/>
            <person name="Wisecaver J.H."/>
            <person name="Long T.M."/>
            <person name="Calvey C.H."/>
            <person name="Aerts A.L."/>
            <person name="Barry K.W."/>
            <person name="Choi C."/>
            <person name="Clum A."/>
            <person name="Coughlan A.Y."/>
            <person name="Deshpande S."/>
            <person name="Douglass A.P."/>
            <person name="Hanson S.J."/>
            <person name="Klenk H.-P."/>
            <person name="LaButti K.M."/>
            <person name="Lapidus A."/>
            <person name="Lindquist E.A."/>
            <person name="Lipzen A.M."/>
            <person name="Meier-Kolthoff J.P."/>
            <person name="Ohm R.A."/>
            <person name="Otillar R.P."/>
            <person name="Pangilinan J.L."/>
            <person name="Peng Y."/>
            <person name="Rokas A."/>
            <person name="Rosa C.A."/>
            <person name="Scheuner C."/>
            <person name="Sibirny A.A."/>
            <person name="Slot J.C."/>
            <person name="Stielow J.B."/>
            <person name="Sun H."/>
            <person name="Kurtzman C.P."/>
            <person name="Blackwell M."/>
            <person name="Grigoriev I.V."/>
            <person name="Jeffries T.W."/>
        </authorList>
    </citation>
    <scope>NUCLEOTIDE SEQUENCE [LARGE SCALE GENOMIC DNA]</scope>
    <source>
        <strain evidence="5 6">DSM 6958</strain>
    </source>
</reference>
<dbReference type="GO" id="GO:0006633">
    <property type="term" value="P:fatty acid biosynthetic process"/>
    <property type="evidence" value="ECO:0007669"/>
    <property type="project" value="TreeGrafter"/>
</dbReference>
<gene>
    <name evidence="5" type="ORF">NADFUDRAFT_80967</name>
</gene>
<evidence type="ECO:0000313" key="5">
    <source>
        <dbReference type="EMBL" id="ODQ67818.1"/>
    </source>
</evidence>
<dbReference type="PANTHER" id="PTHR42760">
    <property type="entry name" value="SHORT-CHAIN DEHYDROGENASES/REDUCTASES FAMILY MEMBER"/>
    <property type="match status" value="1"/>
</dbReference>
<sequence length="256" mass="26893">MRSYSLLNQLALPLLKKTVLITGGSKGIGHSIGQKLATQGANIILLSRNQAALDTALASLPILDSHQTHGTVSLDVGTINRPWTEQDLGIPLKSVDILVNSAGVSQNSLLMATEPEKINSLISTNLTGTIFACQTFVKPMLRKKGGVIINISSVLALRGQRGSSIYSATKAGIIGFTKSLANELGHKNIRVNAICPGLVDTEMSRAMSDKARQGVIAASPLNRLVTPEEIADVAVMLALNQAINGSVITVDGGYSS</sequence>
<evidence type="ECO:0000313" key="6">
    <source>
        <dbReference type="Proteomes" id="UP000095009"/>
    </source>
</evidence>
<dbReference type="GO" id="GO:0016616">
    <property type="term" value="F:oxidoreductase activity, acting on the CH-OH group of donors, NAD or NADP as acceptor"/>
    <property type="evidence" value="ECO:0007669"/>
    <property type="project" value="UniProtKB-ARBA"/>
</dbReference>
<name>A0A1E3PR94_9ASCO</name>
<dbReference type="SUPFAM" id="SSF51735">
    <property type="entry name" value="NAD(P)-binding Rossmann-fold domains"/>
    <property type="match status" value="1"/>
</dbReference>
<dbReference type="PROSITE" id="PS00061">
    <property type="entry name" value="ADH_SHORT"/>
    <property type="match status" value="1"/>
</dbReference>
<keyword evidence="3" id="KW-0560">Oxidoreductase</keyword>
<dbReference type="PRINTS" id="PR00081">
    <property type="entry name" value="GDHRDH"/>
</dbReference>
<evidence type="ECO:0000256" key="2">
    <source>
        <dbReference type="ARBA" id="ARBA00022857"/>
    </source>
</evidence>
<dbReference type="InterPro" id="IPR036291">
    <property type="entry name" value="NAD(P)-bd_dom_sf"/>
</dbReference>
<evidence type="ECO:0000259" key="4">
    <source>
        <dbReference type="SMART" id="SM00822"/>
    </source>
</evidence>
<keyword evidence="2" id="KW-0521">NADP</keyword>
<dbReference type="SMART" id="SM00822">
    <property type="entry name" value="PKS_KR"/>
    <property type="match status" value="1"/>
</dbReference>
<dbReference type="AlphaFoldDB" id="A0A1E3PR94"/>
<dbReference type="Gene3D" id="3.40.50.720">
    <property type="entry name" value="NAD(P)-binding Rossmann-like Domain"/>
    <property type="match status" value="1"/>
</dbReference>
<dbReference type="STRING" id="857566.A0A1E3PR94"/>
<evidence type="ECO:0000256" key="3">
    <source>
        <dbReference type="ARBA" id="ARBA00023002"/>
    </source>
</evidence>
<feature type="domain" description="Ketoreductase" evidence="4">
    <location>
        <begin position="17"/>
        <end position="197"/>
    </location>
</feature>
<dbReference type="PRINTS" id="PR00080">
    <property type="entry name" value="SDRFAMILY"/>
</dbReference>
<protein>
    <submittedName>
        <fullName evidence="5">NAD(P)-binding protein</fullName>
    </submittedName>
</protein>
<dbReference type="Pfam" id="PF13561">
    <property type="entry name" value="adh_short_C2"/>
    <property type="match status" value="1"/>
</dbReference>